<feature type="transmembrane region" description="Helical" evidence="6">
    <location>
        <begin position="12"/>
        <end position="34"/>
    </location>
</feature>
<dbReference type="PROSITE" id="PS51257">
    <property type="entry name" value="PROKAR_LIPOPROTEIN"/>
    <property type="match status" value="1"/>
</dbReference>
<evidence type="ECO:0000256" key="5">
    <source>
        <dbReference type="ARBA" id="ARBA00023136"/>
    </source>
</evidence>
<sequence length="397" mass="44168">MESIVKRNIRDLDYPLIFVMICISIISCIAVYTSTYGKADPATGNALLGIPPHILLRQIMWEVLSYIVMFVMMFVDYKSLAKWHWWFYGISVFLLLAVFGFHRVNGAHSWISLPAGLSFQPSELAKVALIIWIADYMARMNEREYPDYSLKGLLPIFGVFIVPFLLTLKEPALGQALVMLAILFSMLVVYVQRKHLRILVTGSLGFLIFFMLAVGPFGNQTIQVLTHQHILHPYQTQRLISFINPTANPTGAGYQVLEAEIAVGSGGVFGTGLLRGSQTNGSWIPFQWTDFIFSAIAEQLGFVGSSLLIMLFLIMLFRMVKVATSALDDFGAYVIAGSIGMFAFQIFENIGMNLVLSPATGITLPFVSYGGSSLVVNFLSIGIVLSVSLRRRTLRFD</sequence>
<evidence type="ECO:0008006" key="9">
    <source>
        <dbReference type="Google" id="ProtNLM"/>
    </source>
</evidence>
<feature type="transmembrane region" description="Helical" evidence="6">
    <location>
        <begin position="367"/>
        <end position="389"/>
    </location>
</feature>
<evidence type="ECO:0000313" key="7">
    <source>
        <dbReference type="EMBL" id="PWI58937.1"/>
    </source>
</evidence>
<reference evidence="7 8" key="1">
    <citation type="submission" date="2016-11" db="EMBL/GenBank/DDBJ databases">
        <title>Comparative genomics of Acidibacillus ferroxidans species.</title>
        <authorList>
            <person name="Oliveira G."/>
            <person name="Nunes G."/>
            <person name="Oliveira R."/>
            <person name="Araujo F."/>
            <person name="Salim A."/>
            <person name="Scholte L."/>
            <person name="Morais D."/>
            <person name="Nancucheo I."/>
            <person name="Johnson D.B."/>
            <person name="Grail B."/>
            <person name="Bittencourt J."/>
            <person name="Valadares R."/>
        </authorList>
    </citation>
    <scope>NUCLEOTIDE SEQUENCE [LARGE SCALE GENOMIC DNA]</scope>
    <source>
        <strain evidence="7 8">Y002</strain>
    </source>
</reference>
<evidence type="ECO:0000256" key="1">
    <source>
        <dbReference type="ARBA" id="ARBA00004141"/>
    </source>
</evidence>
<feature type="transmembrane region" description="Helical" evidence="6">
    <location>
        <begin position="291"/>
        <end position="318"/>
    </location>
</feature>
<dbReference type="Proteomes" id="UP000245380">
    <property type="component" value="Unassembled WGS sequence"/>
</dbReference>
<keyword evidence="4 6" id="KW-1133">Transmembrane helix</keyword>
<comment type="caution">
    <text evidence="7">The sequence shown here is derived from an EMBL/GenBank/DDBJ whole genome shotgun (WGS) entry which is preliminary data.</text>
</comment>
<comment type="subcellular location">
    <subcellularLocation>
        <location evidence="1">Membrane</location>
        <topology evidence="1">Multi-pass membrane protein</topology>
    </subcellularLocation>
</comment>
<organism evidence="7 8">
    <name type="scientific">Sulfoacidibacillus thermotolerans</name>
    <name type="common">Acidibacillus sulfuroxidans</name>
    <dbReference type="NCBI Taxonomy" id="1765684"/>
    <lineage>
        <taxon>Bacteria</taxon>
        <taxon>Bacillati</taxon>
        <taxon>Bacillota</taxon>
        <taxon>Bacilli</taxon>
        <taxon>Bacillales</taxon>
        <taxon>Alicyclobacillaceae</taxon>
        <taxon>Sulfoacidibacillus</taxon>
    </lineage>
</organism>
<dbReference type="GO" id="GO:0032153">
    <property type="term" value="C:cell division site"/>
    <property type="evidence" value="ECO:0007669"/>
    <property type="project" value="TreeGrafter"/>
</dbReference>
<dbReference type="Pfam" id="PF01098">
    <property type="entry name" value="FTSW_RODA_SPOVE"/>
    <property type="match status" value="1"/>
</dbReference>
<dbReference type="InterPro" id="IPR001182">
    <property type="entry name" value="FtsW/RodA"/>
</dbReference>
<evidence type="ECO:0000313" key="8">
    <source>
        <dbReference type="Proteomes" id="UP000245380"/>
    </source>
</evidence>
<proteinExistence type="predicted"/>
<protein>
    <recommendedName>
        <fullName evidence="9">Rod shape-determining protein RodA</fullName>
    </recommendedName>
</protein>
<dbReference type="GO" id="GO:0051301">
    <property type="term" value="P:cell division"/>
    <property type="evidence" value="ECO:0007669"/>
    <property type="project" value="InterPro"/>
</dbReference>
<keyword evidence="8" id="KW-1185">Reference proteome</keyword>
<dbReference type="PANTHER" id="PTHR30474:SF1">
    <property type="entry name" value="PEPTIDOGLYCAN GLYCOSYLTRANSFERASE MRDB"/>
    <property type="match status" value="1"/>
</dbReference>
<gene>
    <name evidence="7" type="ORF">BM613_02360</name>
</gene>
<dbReference type="PANTHER" id="PTHR30474">
    <property type="entry name" value="CELL CYCLE PROTEIN"/>
    <property type="match status" value="1"/>
</dbReference>
<dbReference type="RefSeq" id="WP_109429536.1">
    <property type="nucleotide sequence ID" value="NZ_MPDK01000002.1"/>
</dbReference>
<evidence type="ECO:0000256" key="3">
    <source>
        <dbReference type="ARBA" id="ARBA00022960"/>
    </source>
</evidence>
<dbReference type="EMBL" id="MPDK01000002">
    <property type="protein sequence ID" value="PWI58937.1"/>
    <property type="molecule type" value="Genomic_DNA"/>
</dbReference>
<name>A0A2U3DCC4_SULT2</name>
<dbReference type="AlphaFoldDB" id="A0A2U3DCC4"/>
<feature type="transmembrane region" description="Helical" evidence="6">
    <location>
        <begin position="330"/>
        <end position="347"/>
    </location>
</feature>
<feature type="transmembrane region" description="Helical" evidence="6">
    <location>
        <begin position="172"/>
        <end position="191"/>
    </location>
</feature>
<dbReference type="GO" id="GO:0008360">
    <property type="term" value="P:regulation of cell shape"/>
    <property type="evidence" value="ECO:0007669"/>
    <property type="project" value="UniProtKB-KW"/>
</dbReference>
<evidence type="ECO:0000256" key="4">
    <source>
        <dbReference type="ARBA" id="ARBA00022989"/>
    </source>
</evidence>
<keyword evidence="5 6" id="KW-0472">Membrane</keyword>
<evidence type="ECO:0000256" key="6">
    <source>
        <dbReference type="SAM" id="Phobius"/>
    </source>
</evidence>
<feature type="transmembrane region" description="Helical" evidence="6">
    <location>
        <begin position="85"/>
        <end position="104"/>
    </location>
</feature>
<feature type="transmembrane region" description="Helical" evidence="6">
    <location>
        <begin position="148"/>
        <end position="166"/>
    </location>
</feature>
<accession>A0A2U3DCC4</accession>
<dbReference type="GO" id="GO:0005886">
    <property type="term" value="C:plasma membrane"/>
    <property type="evidence" value="ECO:0007669"/>
    <property type="project" value="TreeGrafter"/>
</dbReference>
<feature type="transmembrane region" description="Helical" evidence="6">
    <location>
        <begin position="54"/>
        <end position="73"/>
    </location>
</feature>
<dbReference type="GO" id="GO:0015648">
    <property type="term" value="F:lipid-linked peptidoglycan transporter activity"/>
    <property type="evidence" value="ECO:0007669"/>
    <property type="project" value="TreeGrafter"/>
</dbReference>
<feature type="transmembrane region" description="Helical" evidence="6">
    <location>
        <begin position="198"/>
        <end position="218"/>
    </location>
</feature>
<keyword evidence="3" id="KW-0133">Cell shape</keyword>
<evidence type="ECO:0000256" key="2">
    <source>
        <dbReference type="ARBA" id="ARBA00022692"/>
    </source>
</evidence>
<keyword evidence="2 6" id="KW-0812">Transmembrane</keyword>
<dbReference type="OrthoDB" id="9768187at2"/>